<keyword evidence="5" id="KW-0418">Kinase</keyword>
<dbReference type="SMART" id="SM00387">
    <property type="entry name" value="HATPase_c"/>
    <property type="match status" value="1"/>
</dbReference>
<dbReference type="Proteomes" id="UP001597294">
    <property type="component" value="Unassembled WGS sequence"/>
</dbReference>
<feature type="transmembrane region" description="Helical" evidence="6">
    <location>
        <begin position="151"/>
        <end position="172"/>
    </location>
</feature>
<evidence type="ECO:0000256" key="6">
    <source>
        <dbReference type="SAM" id="Phobius"/>
    </source>
</evidence>
<dbReference type="PANTHER" id="PTHR43304">
    <property type="entry name" value="PHYTOCHROME-LIKE PROTEIN CPH1"/>
    <property type="match status" value="1"/>
</dbReference>
<protein>
    <recommendedName>
        <fullName evidence="2">histidine kinase</fullName>
        <ecNumber evidence="2">2.7.13.3</ecNumber>
    </recommendedName>
</protein>
<keyword evidence="6" id="KW-0472">Membrane</keyword>
<dbReference type="InterPro" id="IPR003594">
    <property type="entry name" value="HATPase_dom"/>
</dbReference>
<evidence type="ECO:0000256" key="3">
    <source>
        <dbReference type="ARBA" id="ARBA00022553"/>
    </source>
</evidence>
<proteinExistence type="predicted"/>
<dbReference type="SUPFAM" id="SSF47384">
    <property type="entry name" value="Homodimeric domain of signal transducing histidine kinase"/>
    <property type="match status" value="1"/>
</dbReference>
<dbReference type="Gene3D" id="3.30.565.10">
    <property type="entry name" value="Histidine kinase-like ATPase, C-terminal domain"/>
    <property type="match status" value="1"/>
</dbReference>
<organism evidence="8 9">
    <name type="scientific">Kiloniella antarctica</name>
    <dbReference type="NCBI Taxonomy" id="1550907"/>
    <lineage>
        <taxon>Bacteria</taxon>
        <taxon>Pseudomonadati</taxon>
        <taxon>Pseudomonadota</taxon>
        <taxon>Alphaproteobacteria</taxon>
        <taxon>Rhodospirillales</taxon>
        <taxon>Kiloniellaceae</taxon>
        <taxon>Kiloniella</taxon>
    </lineage>
</organism>
<evidence type="ECO:0000313" key="8">
    <source>
        <dbReference type="EMBL" id="MFD2205533.1"/>
    </source>
</evidence>
<feature type="transmembrane region" description="Helical" evidence="6">
    <location>
        <begin position="79"/>
        <end position="99"/>
    </location>
</feature>
<dbReference type="Pfam" id="PF02518">
    <property type="entry name" value="HATPase_c"/>
    <property type="match status" value="1"/>
</dbReference>
<dbReference type="Gene3D" id="1.10.287.130">
    <property type="match status" value="1"/>
</dbReference>
<evidence type="ECO:0000256" key="1">
    <source>
        <dbReference type="ARBA" id="ARBA00000085"/>
    </source>
</evidence>
<dbReference type="GO" id="GO:0005524">
    <property type="term" value="F:ATP binding"/>
    <property type="evidence" value="ECO:0007669"/>
    <property type="project" value="UniProtKB-KW"/>
</dbReference>
<dbReference type="Pfam" id="PF00512">
    <property type="entry name" value="HisKA"/>
    <property type="match status" value="1"/>
</dbReference>
<dbReference type="SUPFAM" id="SSF55874">
    <property type="entry name" value="ATPase domain of HSP90 chaperone/DNA topoisomerase II/histidine kinase"/>
    <property type="match status" value="1"/>
</dbReference>
<keyword evidence="8" id="KW-0547">Nucleotide-binding</keyword>
<feature type="transmembrane region" description="Helical" evidence="6">
    <location>
        <begin position="49"/>
        <end position="72"/>
    </location>
</feature>
<dbReference type="InterPro" id="IPR003661">
    <property type="entry name" value="HisK_dim/P_dom"/>
</dbReference>
<comment type="caution">
    <text evidence="8">The sequence shown here is derived from an EMBL/GenBank/DDBJ whole genome shotgun (WGS) entry which is preliminary data.</text>
</comment>
<gene>
    <name evidence="8" type="ORF">ACFSKO_07930</name>
</gene>
<keyword evidence="9" id="KW-1185">Reference proteome</keyword>
<dbReference type="CDD" id="cd00082">
    <property type="entry name" value="HisKA"/>
    <property type="match status" value="1"/>
</dbReference>
<feature type="domain" description="Histidine kinase" evidence="7">
    <location>
        <begin position="319"/>
        <end position="538"/>
    </location>
</feature>
<comment type="catalytic activity">
    <reaction evidence="1">
        <text>ATP + protein L-histidine = ADP + protein N-phospho-L-histidine.</text>
        <dbReference type="EC" id="2.7.13.3"/>
    </reaction>
</comment>
<dbReference type="InterPro" id="IPR036890">
    <property type="entry name" value="HATPase_C_sf"/>
</dbReference>
<dbReference type="PANTHER" id="PTHR43304:SF1">
    <property type="entry name" value="PAC DOMAIN-CONTAINING PROTEIN"/>
    <property type="match status" value="1"/>
</dbReference>
<dbReference type="SMART" id="SM00388">
    <property type="entry name" value="HisKA"/>
    <property type="match status" value="1"/>
</dbReference>
<feature type="transmembrane region" description="Helical" evidence="6">
    <location>
        <begin position="192"/>
        <end position="207"/>
    </location>
</feature>
<dbReference type="RefSeq" id="WP_380250236.1">
    <property type="nucleotide sequence ID" value="NZ_JBHUII010000004.1"/>
</dbReference>
<dbReference type="EC" id="2.7.13.3" evidence="2"/>
<dbReference type="InterPro" id="IPR033425">
    <property type="entry name" value="MASE3"/>
</dbReference>
<dbReference type="PROSITE" id="PS50109">
    <property type="entry name" value="HIS_KIN"/>
    <property type="match status" value="1"/>
</dbReference>
<evidence type="ECO:0000256" key="5">
    <source>
        <dbReference type="ARBA" id="ARBA00022777"/>
    </source>
</evidence>
<dbReference type="EMBL" id="JBHUII010000004">
    <property type="protein sequence ID" value="MFD2205533.1"/>
    <property type="molecule type" value="Genomic_DNA"/>
</dbReference>
<dbReference type="Pfam" id="PF17159">
    <property type="entry name" value="MASE3"/>
    <property type="match status" value="1"/>
</dbReference>
<dbReference type="InterPro" id="IPR004358">
    <property type="entry name" value="Sig_transdc_His_kin-like_C"/>
</dbReference>
<keyword evidence="6" id="KW-1133">Transmembrane helix</keyword>
<keyword evidence="8" id="KW-0067">ATP-binding</keyword>
<keyword evidence="4" id="KW-0808">Transferase</keyword>
<dbReference type="InterPro" id="IPR036097">
    <property type="entry name" value="HisK_dim/P_sf"/>
</dbReference>
<dbReference type="InterPro" id="IPR005467">
    <property type="entry name" value="His_kinase_dom"/>
</dbReference>
<name>A0ABW5BKW6_9PROT</name>
<dbReference type="InterPro" id="IPR052162">
    <property type="entry name" value="Sensor_kinase/Photoreceptor"/>
</dbReference>
<evidence type="ECO:0000259" key="7">
    <source>
        <dbReference type="PROSITE" id="PS50109"/>
    </source>
</evidence>
<evidence type="ECO:0000256" key="2">
    <source>
        <dbReference type="ARBA" id="ARBA00012438"/>
    </source>
</evidence>
<reference evidence="9" key="1">
    <citation type="journal article" date="2019" name="Int. J. Syst. Evol. Microbiol.">
        <title>The Global Catalogue of Microorganisms (GCM) 10K type strain sequencing project: providing services to taxonomists for standard genome sequencing and annotation.</title>
        <authorList>
            <consortium name="The Broad Institute Genomics Platform"/>
            <consortium name="The Broad Institute Genome Sequencing Center for Infectious Disease"/>
            <person name="Wu L."/>
            <person name="Ma J."/>
        </authorList>
    </citation>
    <scope>NUCLEOTIDE SEQUENCE [LARGE SCALE GENOMIC DNA]</scope>
    <source>
        <strain evidence="9">CGMCC 4.7192</strain>
    </source>
</reference>
<evidence type="ECO:0000256" key="4">
    <source>
        <dbReference type="ARBA" id="ARBA00022679"/>
    </source>
</evidence>
<dbReference type="PRINTS" id="PR00344">
    <property type="entry name" value="BCTRLSENSOR"/>
</dbReference>
<evidence type="ECO:0000313" key="9">
    <source>
        <dbReference type="Proteomes" id="UP001597294"/>
    </source>
</evidence>
<feature type="transmembrane region" description="Helical" evidence="6">
    <location>
        <begin position="119"/>
        <end position="139"/>
    </location>
</feature>
<accession>A0ABW5BKW6</accession>
<feature type="transmembrane region" description="Helical" evidence="6">
    <location>
        <begin position="219"/>
        <end position="235"/>
    </location>
</feature>
<sequence>MELKPQTVQPIYLSRYISKRATAYITTATILIIGYFLTRETLWTGSRELHTVMEVIATFLALMIGTLSLLRFYSKQDHLFLHLGVGFLGTSFLDGYHAIVTSAYFGPLMPSDLPSLGPWSWVASRQLLSVMLFLSLVYGMREQRLGKKGNVSVATVYWVTSLSTVFCFLFFAFFPLPAAYYPDMFFHRPEEFLPALFFGFTLLGYLYKGAWRTDSFEHWLVLSLIIGFISQAWFMSFSNHLFDYQFDVAHVLKKISYLCVLIGLLISIHKTFHSEIKNITLLAKGNHELMVKRLKAVKLQKAVEGLERSNKELEKFAYVASHDLQEPLRKVQAFGDRLRQSYGDVLDDRGNDYLNRMQNAGKRMSTLINDLLDFSRIATHIRPFIQVDLNDVIQGVLSDLEITIEENNAVVSVSILPTIDADPLQMQQLFQNLIGNAIKYRNPDRAPEIQIIANDLESEENQRFCQIKIKDNGIGFQSEYTSKIFEIFQRLHSRQEYDGTGIGLAIARRIAEQHGGNITATSIPGEGSTFLVTLLYEYKQDEYKHAQK</sequence>
<keyword evidence="6" id="KW-0812">Transmembrane</keyword>
<feature type="transmembrane region" description="Helical" evidence="6">
    <location>
        <begin position="21"/>
        <end position="37"/>
    </location>
</feature>
<keyword evidence="3" id="KW-0597">Phosphoprotein</keyword>